<evidence type="ECO:0000313" key="1">
    <source>
        <dbReference type="EMBL" id="KAL2488818.1"/>
    </source>
</evidence>
<organism evidence="1 2">
    <name type="scientific">Forsythia ovata</name>
    <dbReference type="NCBI Taxonomy" id="205694"/>
    <lineage>
        <taxon>Eukaryota</taxon>
        <taxon>Viridiplantae</taxon>
        <taxon>Streptophyta</taxon>
        <taxon>Embryophyta</taxon>
        <taxon>Tracheophyta</taxon>
        <taxon>Spermatophyta</taxon>
        <taxon>Magnoliopsida</taxon>
        <taxon>eudicotyledons</taxon>
        <taxon>Gunneridae</taxon>
        <taxon>Pentapetalae</taxon>
        <taxon>asterids</taxon>
        <taxon>lamiids</taxon>
        <taxon>Lamiales</taxon>
        <taxon>Oleaceae</taxon>
        <taxon>Forsythieae</taxon>
        <taxon>Forsythia</taxon>
    </lineage>
</organism>
<accession>A0ABD1RK96</accession>
<dbReference type="AlphaFoldDB" id="A0ABD1RK96"/>
<sequence>MVLTCGTLLPMPIGLLPHNSDEATDAIGTGNKNQISNRNCFMHGLSSIIIREASLSKLMISPWRREDSTVDREDSSFGSSISKLSLGFTRDEDGIKGKVN</sequence>
<reference evidence="2" key="1">
    <citation type="submission" date="2024-07" db="EMBL/GenBank/DDBJ databases">
        <title>Two chromosome-level genome assemblies of Korean endemic species Abeliophyllum distichum and Forsythia ovata (Oleaceae).</title>
        <authorList>
            <person name="Jang H."/>
        </authorList>
    </citation>
    <scope>NUCLEOTIDE SEQUENCE [LARGE SCALE GENOMIC DNA]</scope>
</reference>
<gene>
    <name evidence="1" type="ORF">Fot_42110</name>
</gene>
<comment type="caution">
    <text evidence="1">The sequence shown here is derived from an EMBL/GenBank/DDBJ whole genome shotgun (WGS) entry which is preliminary data.</text>
</comment>
<keyword evidence="2" id="KW-1185">Reference proteome</keyword>
<dbReference type="Proteomes" id="UP001604277">
    <property type="component" value="Unassembled WGS sequence"/>
</dbReference>
<name>A0ABD1RK96_9LAMI</name>
<evidence type="ECO:0000313" key="2">
    <source>
        <dbReference type="Proteomes" id="UP001604277"/>
    </source>
</evidence>
<dbReference type="EMBL" id="JBFOLJ010000012">
    <property type="protein sequence ID" value="KAL2488818.1"/>
    <property type="molecule type" value="Genomic_DNA"/>
</dbReference>
<proteinExistence type="predicted"/>
<protein>
    <submittedName>
        <fullName evidence="1">Uncharacterized protein</fullName>
    </submittedName>
</protein>